<reference evidence="1" key="1">
    <citation type="submission" date="2022-10" db="EMBL/GenBank/DDBJ databases">
        <authorList>
            <person name="Chen Y."/>
            <person name="Dougan E. K."/>
            <person name="Chan C."/>
            <person name="Rhodes N."/>
            <person name="Thang M."/>
        </authorList>
    </citation>
    <scope>NUCLEOTIDE SEQUENCE</scope>
</reference>
<dbReference type="Proteomes" id="UP001152797">
    <property type="component" value="Unassembled WGS sequence"/>
</dbReference>
<feature type="non-terminal residue" evidence="1">
    <location>
        <position position="591"/>
    </location>
</feature>
<keyword evidence="3" id="KW-1185">Reference proteome</keyword>
<name>A0A9P1BT36_9DINO</name>
<accession>A0A9P1BT36</accession>
<dbReference type="AlphaFoldDB" id="A0A9P1BT36"/>
<protein>
    <submittedName>
        <fullName evidence="1">Uncharacterized protein</fullName>
    </submittedName>
</protein>
<dbReference type="EMBL" id="CAMXCT020000446">
    <property type="protein sequence ID" value="CAL1132273.1"/>
    <property type="molecule type" value="Genomic_DNA"/>
</dbReference>
<dbReference type="EMBL" id="CAMXCT010000446">
    <property type="protein sequence ID" value="CAI3978898.1"/>
    <property type="molecule type" value="Genomic_DNA"/>
</dbReference>
<reference evidence="2 3" key="2">
    <citation type="submission" date="2024-05" db="EMBL/GenBank/DDBJ databases">
        <authorList>
            <person name="Chen Y."/>
            <person name="Shah S."/>
            <person name="Dougan E. K."/>
            <person name="Thang M."/>
            <person name="Chan C."/>
        </authorList>
    </citation>
    <scope>NUCLEOTIDE SEQUENCE [LARGE SCALE GENOMIC DNA]</scope>
</reference>
<comment type="caution">
    <text evidence="1">The sequence shown here is derived from an EMBL/GenBank/DDBJ whole genome shotgun (WGS) entry which is preliminary data.</text>
</comment>
<evidence type="ECO:0000313" key="2">
    <source>
        <dbReference type="EMBL" id="CAL4766210.1"/>
    </source>
</evidence>
<proteinExistence type="predicted"/>
<dbReference type="EMBL" id="CAMXCT030000446">
    <property type="protein sequence ID" value="CAL4766210.1"/>
    <property type="molecule type" value="Genomic_DNA"/>
</dbReference>
<organism evidence="1">
    <name type="scientific">Cladocopium goreaui</name>
    <dbReference type="NCBI Taxonomy" id="2562237"/>
    <lineage>
        <taxon>Eukaryota</taxon>
        <taxon>Sar</taxon>
        <taxon>Alveolata</taxon>
        <taxon>Dinophyceae</taxon>
        <taxon>Suessiales</taxon>
        <taxon>Symbiodiniaceae</taxon>
        <taxon>Cladocopium</taxon>
    </lineage>
</organism>
<sequence>MATSSEPVQTSTQHVLRLDALAQAATDAIAAANAARWSANTELAARNTLREHFLASFDFLHGDAWQSCLEHHEQSVRLVISTTTYKLKHEAKNRLAVKRLLKDKGKGGHVSDEPDMLPCSVTVAAAADEVFLLTANDPAQHVLPIHARNESRSGDDAVAEENVNTWISHAGTELRLMQTMRHGSAITELLRATWPETYPDLSPAPEAPSSTVHTVFCGSVTWWQATSKAGASVLVQCIYAAFRDLLALFLQTVRGIAVTTKQSVDGKVAVLTARQARGSQCHTVVACLFRRYDFDKDFVAHARDPGKVAVMISRATHELILFHERTRDDDFIGRLQNFLWHSRWTRGYSYETLNVDEQHQWTPDEHAAWQWQEDEPWKAALSDSDSDEDLHFAEIFSDPAMRTLCELREHERQVRRATLPRYRPSSDVPADLWYHVQHLVFAKAVKAEQFDNEDSEEADEAADVKISAVISLPMLPCNFRLFRSFRNRGEMWDSVPTALAAQISSRLEGSTISVQYHKAEVSYHGQHVLVAQRCRSFRPEAQIHHGGEMVAKIYFGMGTQANHWSSYNLVCFVFRTAALRAAQQELGAVDR</sequence>
<evidence type="ECO:0000313" key="1">
    <source>
        <dbReference type="EMBL" id="CAI3978898.1"/>
    </source>
</evidence>
<evidence type="ECO:0000313" key="3">
    <source>
        <dbReference type="Proteomes" id="UP001152797"/>
    </source>
</evidence>
<gene>
    <name evidence="1" type="ORF">C1SCF055_LOCUS6892</name>
</gene>